<dbReference type="EMBL" id="CAJEWN010000007">
    <property type="protein sequence ID" value="CAD2128699.1"/>
    <property type="molecule type" value="Genomic_DNA"/>
</dbReference>
<gene>
    <name evidence="2" type="ORF">MENT_LOCUS2339</name>
</gene>
<feature type="compositionally biased region" description="Polar residues" evidence="1">
    <location>
        <begin position="252"/>
        <end position="268"/>
    </location>
</feature>
<accession>A0A6V7TPX6</accession>
<evidence type="ECO:0000313" key="3">
    <source>
        <dbReference type="Proteomes" id="UP000580250"/>
    </source>
</evidence>
<evidence type="ECO:0000313" key="2">
    <source>
        <dbReference type="EMBL" id="CAD2128699.1"/>
    </source>
</evidence>
<name>A0A6V7TPX6_MELEN</name>
<dbReference type="OrthoDB" id="5867937at2759"/>
<protein>
    <submittedName>
        <fullName evidence="2">Uncharacterized protein</fullName>
    </submittedName>
</protein>
<sequence>MLSTTPHSSLLAPLKIPNFKQKDPDAPIFHSTPQQYEKIQRPGLFHNLQTPGGRAISPIAEERRDDLDKLVSDVVKLRSDAGVNIVQNLVSQLRNLIAKWDMAQAKHKQVAKIYFGRQQDDLNAQWENLNSEKLKFEQEKCDEWAKVAAIRSSLQRNKDIAMAKKDSDTIKHLELQLEKLRTKDLLSSQKLSELRIKIKELEGEVNVREKSFKENIVKINNYRDQLARTQQENSNLRTKLTLMKAEKEKQQSEAASQQTLQRTNQSGPRNTLMNVFRANQLSNRMDTSLIVIFLNENNNLIIIIFIEFFVFLFIFISHSFEIILSIHSQIPNINNSLIFCEIINLSRMVSAPRVHFADDPINLFPASSNRSMSSTTSEEISLNKRFDLPSEMIYTAYQMTERGKEHTFSDGNNQIIVVELSGCDQPLYCRYCLLYEYSSKLTGENENNSENSFDFRWISISTLPIFNSNENKHKIEINFLQKNNFYQIITPIGNVIKFFLSGQLEVYWKCGDKTIVRPDGERHEFFNPEKPDYYMEIYLPNGTAFRLKASTQWEREEFVPNTSAMSLRSDGSHSILYNQQPQEMSSLQIDAPDFKLRRFDLTKAVKMVIPEVSSFNGASLHVWFCVDKVVMVKHNRSCNLNNSENGIRERKKYDQYVCLFRGKCEHIRAPPTNG</sequence>
<proteinExistence type="predicted"/>
<evidence type="ECO:0000256" key="1">
    <source>
        <dbReference type="SAM" id="MobiDB-lite"/>
    </source>
</evidence>
<reference evidence="2 3" key="1">
    <citation type="submission" date="2020-08" db="EMBL/GenBank/DDBJ databases">
        <authorList>
            <person name="Koutsovoulos G."/>
            <person name="Danchin GJ E."/>
        </authorList>
    </citation>
    <scope>NUCLEOTIDE SEQUENCE [LARGE SCALE GENOMIC DNA]</scope>
</reference>
<dbReference type="AlphaFoldDB" id="A0A6V7TPX6"/>
<dbReference type="Proteomes" id="UP000580250">
    <property type="component" value="Unassembled WGS sequence"/>
</dbReference>
<feature type="region of interest" description="Disordered" evidence="1">
    <location>
        <begin position="247"/>
        <end position="268"/>
    </location>
</feature>
<comment type="caution">
    <text evidence="2">The sequence shown here is derived from an EMBL/GenBank/DDBJ whole genome shotgun (WGS) entry which is preliminary data.</text>
</comment>
<organism evidence="2 3">
    <name type="scientific">Meloidogyne enterolobii</name>
    <name type="common">Root-knot nematode worm</name>
    <name type="synonym">Meloidogyne mayaguensis</name>
    <dbReference type="NCBI Taxonomy" id="390850"/>
    <lineage>
        <taxon>Eukaryota</taxon>
        <taxon>Metazoa</taxon>
        <taxon>Ecdysozoa</taxon>
        <taxon>Nematoda</taxon>
        <taxon>Chromadorea</taxon>
        <taxon>Rhabditida</taxon>
        <taxon>Tylenchina</taxon>
        <taxon>Tylenchomorpha</taxon>
        <taxon>Tylenchoidea</taxon>
        <taxon>Meloidogynidae</taxon>
        <taxon>Meloidogyninae</taxon>
        <taxon>Meloidogyne</taxon>
    </lineage>
</organism>